<gene>
    <name evidence="3" type="ORF">T190115A13A_70176</name>
</gene>
<dbReference type="RefSeq" id="WP_348740005.1">
    <property type="nucleotide sequence ID" value="NZ_CAXJRC010000044.1"/>
</dbReference>
<proteinExistence type="predicted"/>
<evidence type="ECO:0000313" key="3">
    <source>
        <dbReference type="EMBL" id="CAL2108403.1"/>
    </source>
</evidence>
<dbReference type="InterPro" id="IPR011990">
    <property type="entry name" value="TPR-like_helical_dom_sf"/>
</dbReference>
<reference evidence="3 4" key="1">
    <citation type="submission" date="2024-05" db="EMBL/GenBank/DDBJ databases">
        <authorList>
            <person name="Duchaud E."/>
        </authorList>
    </citation>
    <scope>NUCLEOTIDE SEQUENCE [LARGE SCALE GENOMIC DNA]</scope>
    <source>
        <strain evidence="3">Ena-SAMPLE-TAB-13-05-2024-13:56:06:370-140305</strain>
    </source>
</reference>
<feature type="chain" id="PRO_5045238023" evidence="2">
    <location>
        <begin position="23"/>
        <end position="291"/>
    </location>
</feature>
<keyword evidence="4" id="KW-1185">Reference proteome</keyword>
<dbReference type="Proteomes" id="UP001497602">
    <property type="component" value="Unassembled WGS sequence"/>
</dbReference>
<dbReference type="PANTHER" id="PTHR12558:SF13">
    <property type="entry name" value="CELL DIVISION CYCLE PROTEIN 27 HOMOLOG"/>
    <property type="match status" value="1"/>
</dbReference>
<dbReference type="SMART" id="SM00028">
    <property type="entry name" value="TPR"/>
    <property type="match status" value="2"/>
</dbReference>
<evidence type="ECO:0000256" key="2">
    <source>
        <dbReference type="SAM" id="SignalP"/>
    </source>
</evidence>
<dbReference type="PROSITE" id="PS50293">
    <property type="entry name" value="TPR_REGION"/>
    <property type="match status" value="1"/>
</dbReference>
<sequence length="291" mass="33885">MLKCLSILLMIVIHLVALTCQAQKSERAVEDEFVKKYAPVNLKTHGFTLAVDSKVAEVHQLFNDVSANFYFYGDKKEFEKKVEKIIELDPNYPSGILMSGFYVQDPEEYKKLVTKAYNLSKKTTLKSERDIMQAEYALLVEEDYPKAQKYFKKVVDMYPDSAAAIWSLGMAYYYNNEYDKALACYKKSTELIPNLPKGYEFMSVMFYQKKQYKKALEYLELAKKHGAKTQNDIYFAEYEHIVYYKNGLYEKTMKSIKKAYTFGKYFKNSASLKKTYQVAKTKLDSIQGVKL</sequence>
<feature type="repeat" description="TPR" evidence="1">
    <location>
        <begin position="162"/>
        <end position="195"/>
    </location>
</feature>
<evidence type="ECO:0000313" key="4">
    <source>
        <dbReference type="Proteomes" id="UP001497602"/>
    </source>
</evidence>
<dbReference type="PROSITE" id="PS50005">
    <property type="entry name" value="TPR"/>
    <property type="match status" value="1"/>
</dbReference>
<dbReference type="Gene3D" id="1.25.40.10">
    <property type="entry name" value="Tetratricopeptide repeat domain"/>
    <property type="match status" value="1"/>
</dbReference>
<evidence type="ECO:0000256" key="1">
    <source>
        <dbReference type="PROSITE-ProRule" id="PRU00339"/>
    </source>
</evidence>
<name>A0ABM9PRI2_9FLAO</name>
<dbReference type="Pfam" id="PF00515">
    <property type="entry name" value="TPR_1"/>
    <property type="match status" value="1"/>
</dbReference>
<keyword evidence="1" id="KW-0802">TPR repeat</keyword>
<organism evidence="3 4">
    <name type="scientific">Tenacibaculum vairaonense</name>
    <dbReference type="NCBI Taxonomy" id="3137860"/>
    <lineage>
        <taxon>Bacteria</taxon>
        <taxon>Pseudomonadati</taxon>
        <taxon>Bacteroidota</taxon>
        <taxon>Flavobacteriia</taxon>
        <taxon>Flavobacteriales</taxon>
        <taxon>Flavobacteriaceae</taxon>
        <taxon>Tenacibaculum</taxon>
    </lineage>
</organism>
<keyword evidence="2" id="KW-0732">Signal</keyword>
<feature type="signal peptide" evidence="2">
    <location>
        <begin position="1"/>
        <end position="22"/>
    </location>
</feature>
<comment type="caution">
    <text evidence="3">The sequence shown here is derived from an EMBL/GenBank/DDBJ whole genome shotgun (WGS) entry which is preliminary data.</text>
</comment>
<dbReference type="InterPro" id="IPR019734">
    <property type="entry name" value="TPR_rpt"/>
</dbReference>
<accession>A0ABM9PRI2</accession>
<dbReference type="EMBL" id="CAXJRC010000044">
    <property type="protein sequence ID" value="CAL2108403.1"/>
    <property type="molecule type" value="Genomic_DNA"/>
</dbReference>
<dbReference type="SUPFAM" id="SSF48452">
    <property type="entry name" value="TPR-like"/>
    <property type="match status" value="1"/>
</dbReference>
<protein>
    <submittedName>
        <fullName evidence="3">TPR_REGION domain-containing protein</fullName>
    </submittedName>
</protein>
<dbReference type="PANTHER" id="PTHR12558">
    <property type="entry name" value="CELL DIVISION CYCLE 16,23,27"/>
    <property type="match status" value="1"/>
</dbReference>
<dbReference type="Pfam" id="PF13174">
    <property type="entry name" value="TPR_6"/>
    <property type="match status" value="1"/>
</dbReference>